<keyword evidence="1" id="KW-0472">Membrane</keyword>
<sequence>MYRLAALNIEPRPSRILLIGSGVAHGLAGVAAIVASVPLWAKAGLLVGIGLSLAWIGYRYGWRRGGGFISRVELLDGRWRLETGDGIRHPAGLTGGYAQPGIVVLNFRLEGGWRRSVALLPDAVDSETLRRLRVWLRTRRDEDGSECP</sequence>
<evidence type="ECO:0008006" key="4">
    <source>
        <dbReference type="Google" id="ProtNLM"/>
    </source>
</evidence>
<name>A0ABX1TM05_9GAMM</name>
<dbReference type="InterPro" id="IPR009883">
    <property type="entry name" value="YgfX"/>
</dbReference>
<feature type="transmembrane region" description="Helical" evidence="1">
    <location>
        <begin position="16"/>
        <end position="37"/>
    </location>
</feature>
<protein>
    <recommendedName>
        <fullName evidence="4">Toxin CptA</fullName>
    </recommendedName>
</protein>
<reference evidence="2 3" key="1">
    <citation type="submission" date="2019-03" db="EMBL/GenBank/DDBJ databases">
        <title>Metabolic reconstructions from genomes of highly enriched 'Candidatus Accumulibacter' and 'Candidatus Competibacter' bioreactor populations.</title>
        <authorList>
            <person name="Annavajhala M.K."/>
            <person name="Welles L."/>
            <person name="Abbas B."/>
            <person name="Sorokin D."/>
            <person name="Park H."/>
            <person name="Van Loosdrecht M."/>
            <person name="Chandran K."/>
        </authorList>
    </citation>
    <scope>NUCLEOTIDE SEQUENCE [LARGE SCALE GENOMIC DNA]</scope>
    <source>
        <strain evidence="2 3">SBR_G</strain>
    </source>
</reference>
<evidence type="ECO:0000313" key="3">
    <source>
        <dbReference type="Proteomes" id="UP000760480"/>
    </source>
</evidence>
<keyword evidence="3" id="KW-1185">Reference proteome</keyword>
<evidence type="ECO:0000313" key="2">
    <source>
        <dbReference type="EMBL" id="NMQ20441.1"/>
    </source>
</evidence>
<comment type="caution">
    <text evidence="2">The sequence shown here is derived from an EMBL/GenBank/DDBJ whole genome shotgun (WGS) entry which is preliminary data.</text>
</comment>
<keyword evidence="1" id="KW-1133">Transmembrane helix</keyword>
<accession>A0ABX1TM05</accession>
<dbReference type="RefSeq" id="WP_169249706.1">
    <property type="nucleotide sequence ID" value="NZ_SPMZ01000049.1"/>
</dbReference>
<dbReference type="EMBL" id="SPMZ01000049">
    <property type="protein sequence ID" value="NMQ20441.1"/>
    <property type="molecule type" value="Genomic_DNA"/>
</dbReference>
<dbReference type="Pfam" id="PF07254">
    <property type="entry name" value="Cpta_toxin"/>
    <property type="match status" value="1"/>
</dbReference>
<evidence type="ECO:0000256" key="1">
    <source>
        <dbReference type="SAM" id="Phobius"/>
    </source>
</evidence>
<keyword evidence="1" id="KW-0812">Transmembrane</keyword>
<feature type="transmembrane region" description="Helical" evidence="1">
    <location>
        <begin position="43"/>
        <end position="61"/>
    </location>
</feature>
<dbReference type="Proteomes" id="UP000760480">
    <property type="component" value="Unassembled WGS sequence"/>
</dbReference>
<gene>
    <name evidence="2" type="ORF">E4P82_15320</name>
</gene>
<organism evidence="2 3">
    <name type="scientific">Candidatus Competibacter phosphatis</name>
    <dbReference type="NCBI Taxonomy" id="221280"/>
    <lineage>
        <taxon>Bacteria</taxon>
        <taxon>Pseudomonadati</taxon>
        <taxon>Pseudomonadota</taxon>
        <taxon>Gammaproteobacteria</taxon>
        <taxon>Candidatus Competibacteraceae</taxon>
        <taxon>Candidatus Competibacter</taxon>
    </lineage>
</organism>
<proteinExistence type="predicted"/>